<gene>
    <name evidence="1" type="ORF">GSY63_20980</name>
</gene>
<name>A0A965ZIS2_9SPHI</name>
<evidence type="ECO:0008006" key="3">
    <source>
        <dbReference type="Google" id="ProtNLM"/>
    </source>
</evidence>
<proteinExistence type="predicted"/>
<keyword evidence="2" id="KW-1185">Reference proteome</keyword>
<protein>
    <recommendedName>
        <fullName evidence="3">DUF4198 domain-containing protein</fullName>
    </recommendedName>
</protein>
<reference evidence="1" key="1">
    <citation type="submission" date="2020-01" db="EMBL/GenBank/DDBJ databases">
        <authorList>
            <person name="Seo Y.L."/>
        </authorList>
    </citation>
    <scope>NUCLEOTIDE SEQUENCE</scope>
    <source>
        <strain evidence="1">R11</strain>
    </source>
</reference>
<evidence type="ECO:0000313" key="2">
    <source>
        <dbReference type="Proteomes" id="UP000638732"/>
    </source>
</evidence>
<comment type="caution">
    <text evidence="1">The sequence shown here is derived from an EMBL/GenBank/DDBJ whole genome shotgun (WGS) entry which is preliminary data.</text>
</comment>
<reference evidence="1" key="2">
    <citation type="submission" date="2020-10" db="EMBL/GenBank/DDBJ databases">
        <title>Mucilaginibacter sp. nov., isolated from soil.</title>
        <authorList>
            <person name="Jeon C.O."/>
        </authorList>
    </citation>
    <scope>NUCLEOTIDE SEQUENCE</scope>
    <source>
        <strain evidence="1">R11</strain>
    </source>
</reference>
<evidence type="ECO:0000313" key="1">
    <source>
        <dbReference type="EMBL" id="NCD71850.1"/>
    </source>
</evidence>
<dbReference type="Proteomes" id="UP000638732">
    <property type="component" value="Unassembled WGS sequence"/>
</dbReference>
<accession>A0A965ZIS2</accession>
<sequence>MKPALIFSLVILFFLPTITKAAAYWLEVKGNGKLNNRVKIEVCYGNIDAFNIRHRDTGAELKLTGEFKFVVLNPEGKKTALTLTQQSDCWSAEFTPTQKGTYQILGINDTHPVVDRSKSGGINVKPVDYLSADYSVEESTLRSTPEQLLHIIVEREGKLITVKAFNNGSAAAKGTKLRVFNPENWEKELTLDEKGEAAFKTTMPGLYIIREDWDDNSAGTYKGIAYTSIRHRCNYCLLAD</sequence>
<organism evidence="1 2">
    <name type="scientific">Mucilaginibacter agri</name>
    <dbReference type="NCBI Taxonomy" id="2695265"/>
    <lineage>
        <taxon>Bacteria</taxon>
        <taxon>Pseudomonadati</taxon>
        <taxon>Bacteroidota</taxon>
        <taxon>Sphingobacteriia</taxon>
        <taxon>Sphingobacteriales</taxon>
        <taxon>Sphingobacteriaceae</taxon>
        <taxon>Mucilaginibacter</taxon>
    </lineage>
</organism>
<dbReference type="EMBL" id="WWEO01000045">
    <property type="protein sequence ID" value="NCD71850.1"/>
    <property type="molecule type" value="Genomic_DNA"/>
</dbReference>
<dbReference type="RefSeq" id="WP_166587826.1">
    <property type="nucleotide sequence ID" value="NZ_WWEO01000045.1"/>
</dbReference>
<dbReference type="AlphaFoldDB" id="A0A965ZIS2"/>